<sequence length="44" mass="5454">MIYIKLCLIANRHGRKILFRRKKQEDTKWNYVTMEHWCSQAVML</sequence>
<dbReference type="HOGENOM" id="CLU_3216424_0_0_9"/>
<dbReference type="EMBL" id="CP001107">
    <property type="protein sequence ID" value="ACR76795.1"/>
    <property type="molecule type" value="Genomic_DNA"/>
</dbReference>
<evidence type="ECO:0000313" key="2">
    <source>
        <dbReference type="Proteomes" id="UP000001477"/>
    </source>
</evidence>
<accession>C4Z8G8</accession>
<dbReference type="AlphaFoldDB" id="C4Z8G8"/>
<dbReference type="PaxDb" id="515619-EUBREC_3067"/>
<evidence type="ECO:0000313" key="1">
    <source>
        <dbReference type="EMBL" id="ACR76795.1"/>
    </source>
</evidence>
<protein>
    <submittedName>
        <fullName evidence="1">Uncharacterized protein</fullName>
    </submittedName>
</protein>
<dbReference type="KEGG" id="ere:EUBREC_3067"/>
<name>C4Z8G8_AGARV</name>
<reference evidence="1 2" key="1">
    <citation type="journal article" date="2009" name="Proc. Natl. Acad. Sci. U.S.A.">
        <title>Characterizing a model human gut microbiota composed of members of its two dominant bacterial phyla.</title>
        <authorList>
            <person name="Mahowald M.A."/>
            <person name="Rey F.E."/>
            <person name="Seedorf H."/>
            <person name="Turnbaugh P.J."/>
            <person name="Fulton R.S."/>
            <person name="Wollam A."/>
            <person name="Shah N."/>
            <person name="Wang C."/>
            <person name="Magrini V."/>
            <person name="Wilson R.K."/>
            <person name="Cantarel B.L."/>
            <person name="Coutinho P.M."/>
            <person name="Henrissat B."/>
            <person name="Crock L.W."/>
            <person name="Russell A."/>
            <person name="Verberkmoes N.C."/>
            <person name="Hettich R.L."/>
            <person name="Gordon J.I."/>
        </authorList>
    </citation>
    <scope>NUCLEOTIDE SEQUENCE [LARGE SCALE GENOMIC DNA]</scope>
    <source>
        <strain evidence="2">ATCC 33656 / DSM 3377 / JCM 17463 / KCTC 5835 / LMG 30912 / VPI 0990</strain>
    </source>
</reference>
<proteinExistence type="predicted"/>
<dbReference type="Proteomes" id="UP000001477">
    <property type="component" value="Chromosome"/>
</dbReference>
<gene>
    <name evidence="1" type="ordered locus">EUBREC_3067</name>
</gene>
<organism evidence="1 2">
    <name type="scientific">Agathobacter rectalis (strain ATCC 33656 / DSM 3377 / JCM 17463 / KCTC 5835 / VPI 0990)</name>
    <name type="common">Eubacterium rectale</name>
    <dbReference type="NCBI Taxonomy" id="515619"/>
    <lineage>
        <taxon>Bacteria</taxon>
        <taxon>Bacillati</taxon>
        <taxon>Bacillota</taxon>
        <taxon>Clostridia</taxon>
        <taxon>Lachnospirales</taxon>
        <taxon>Lachnospiraceae</taxon>
        <taxon>Agathobacter</taxon>
    </lineage>
</organism>